<evidence type="ECO:0000256" key="2">
    <source>
        <dbReference type="ARBA" id="ARBA00010666"/>
    </source>
</evidence>
<keyword evidence="5 9" id="KW-1133">Transmembrane helix</keyword>
<organism evidence="11 12">
    <name type="scientific">Rhizoctonia solani</name>
    <dbReference type="NCBI Taxonomy" id="456999"/>
    <lineage>
        <taxon>Eukaryota</taxon>
        <taxon>Fungi</taxon>
        <taxon>Dikarya</taxon>
        <taxon>Basidiomycota</taxon>
        <taxon>Agaricomycotina</taxon>
        <taxon>Agaricomycetes</taxon>
        <taxon>Cantharellales</taxon>
        <taxon>Ceratobasidiaceae</taxon>
        <taxon>Rhizoctonia</taxon>
    </lineage>
</organism>
<feature type="transmembrane region" description="Helical" evidence="9">
    <location>
        <begin position="965"/>
        <end position="982"/>
    </location>
</feature>
<proteinExistence type="inferred from homology"/>
<evidence type="ECO:0000256" key="6">
    <source>
        <dbReference type="ARBA" id="ARBA00023136"/>
    </source>
</evidence>
<dbReference type="GO" id="GO:0016740">
    <property type="term" value="F:transferase activity"/>
    <property type="evidence" value="ECO:0007669"/>
    <property type="project" value="UniProtKB-KW"/>
</dbReference>
<evidence type="ECO:0000256" key="1">
    <source>
        <dbReference type="ARBA" id="ARBA00004141"/>
    </source>
</evidence>
<feature type="compositionally biased region" description="Low complexity" evidence="8">
    <location>
        <begin position="234"/>
        <end position="258"/>
    </location>
</feature>
<feature type="compositionally biased region" description="Low complexity" evidence="8">
    <location>
        <begin position="448"/>
        <end position="465"/>
    </location>
</feature>
<evidence type="ECO:0000256" key="7">
    <source>
        <dbReference type="ARBA" id="ARBA00023180"/>
    </source>
</evidence>
<dbReference type="GO" id="GO:0016020">
    <property type="term" value="C:membrane"/>
    <property type="evidence" value="ECO:0007669"/>
    <property type="project" value="UniProtKB-SubCell"/>
</dbReference>
<feature type="transmembrane region" description="Helical" evidence="9">
    <location>
        <begin position="1086"/>
        <end position="1106"/>
    </location>
</feature>
<feature type="region of interest" description="Disordered" evidence="8">
    <location>
        <begin position="126"/>
        <end position="147"/>
    </location>
</feature>
<sequence length="1321" mass="149814">MDCDPSGTGRRDPTPSYHTPPEASTPYSVEMEDPTSYPFPASHFTHPTYPSVPPQMWSQAQLQQFQLTGRARDDRQFLTEDQRRELEMRVINNHYNGVSYESSPQNLADFFNPAVGPHFHPGPPVTSDRTQTFHPSQYSEARQDSNPYIPSGYYNPAPFPPNLLPFGMPAYPPYGGVPYFQSVPSQRRSKDDDGASVDAPNAESVENVGNWLQAGPFPPLPDDPTMQGHEPPQASTSSSASSDVYVSAHAGPSRSSPPTSLPPARPGARKNKRYIVQRDVSCQICTDPIGTLLLRGTRDELDVRHELVYECSKHSSTPPPTTLGRKRTQLFEKGRKTCKLPHARLGGGEIEIGTWPVDELKDHPEFEQVFGQCRKLWEDRVLGKLGIPEFLEHDSDEHSRTYADLASMLERGYPFEKTLDHKFDENRPHRRYVSFIWQRLRSRREKQPSTPTPTRSPSEESSNPSMVLAPHVRRTLDFNVEGATVISMYLTDWDMRTGTVCLHTSLAFDTNDIDDKAVISLGEMIPRMLAEREKWNAEHPTEPIPTPRHVWNNFQSSSSLLTARWTDLMTKRGFVNIEEYLSIHTDVDRQDFAPPAYGFLWHDDPDWRPLGPSAHSGRIMLLAVRSGLQSYWDFYVTSYLDSIRCGALLSTGQWLDTKFRNWQPEGCMIHQYKTNDVTICLASQRIVFAGDSITRQLYYSFAHAADPSLPSGPPGDGQKHKDATLRTKGGTELLFHWDPFLNGTNSMDVLQSNTRVGRPALAVFGSGLWYLRHRDSGGIAAWEAMIDKTYSIISQNAENIADQIVWLPVENPVPSKLSPERSTTIHPADVEAMNSDLTHRVTPPPPSFSFTSEYVVPSKPSKRKVPVSLPVAFNLMLEDSQTKDGLHFSASILKAQANLLLNLRCNDVLPKRFPLDKTCCRSYPTPPFLELLVLFVLLMWGPLARFITKRNISGTVAAFFPGEDAVMPMFVFGAACTLLFFADRTGVWLKEHKQFDPWAFGVLSTLALLAGLATMKRADKDLGFLNRDQTDEWKGWMQLAILIYHYFGASKISGIYNPIRVLVAAYLFMSGYGHTTFYLKKADFGFSRVAQILVRLNLLTIALAYAMNTDYISYYFAPLVSWWYLIIYFTLFIGAKYNDRTAFVLAKIAISMALHTWFMHESWILAEMFEILAGTFQIEWVAREWNFRVTLDQFIVYIGMLTAIAFIKIRELRLTDHPSWPLASRCAIGASLLGLLWFFWFELTRADKFAYNAWHPYVSAIPVFFFESLCFHRDLLPGDFYYAISLLAGWGHQRCLARYTRHSMAATEYGGNYYNVHLAQS</sequence>
<protein>
    <recommendedName>
        <fullName evidence="10">Cas1p 10 TM acyl transferase domain-containing protein</fullName>
    </recommendedName>
</protein>
<comment type="caution">
    <text evidence="11">The sequence shown here is derived from an EMBL/GenBank/DDBJ whole genome shotgun (WGS) entry which is preliminary data.</text>
</comment>
<feature type="transmembrane region" description="Helical" evidence="9">
    <location>
        <begin position="927"/>
        <end position="944"/>
    </location>
</feature>
<dbReference type="OrthoDB" id="2129662at2759"/>
<dbReference type="PANTHER" id="PTHR13533:SF1">
    <property type="entry name" value="N-ACETYLNEURAMINATE 9-O-ACETYLTRANSFERASE"/>
    <property type="match status" value="1"/>
</dbReference>
<feature type="compositionally biased region" description="Polar residues" evidence="8">
    <location>
        <begin position="127"/>
        <end position="147"/>
    </location>
</feature>
<keyword evidence="7" id="KW-0325">Glycoprotein</keyword>
<feature type="transmembrane region" description="Helical" evidence="9">
    <location>
        <begin position="1141"/>
        <end position="1158"/>
    </location>
</feature>
<feature type="region of interest" description="Disordered" evidence="8">
    <location>
        <begin position="1"/>
        <end position="47"/>
    </location>
</feature>
<evidence type="ECO:0000256" key="5">
    <source>
        <dbReference type="ARBA" id="ARBA00022989"/>
    </source>
</evidence>
<keyword evidence="6 9" id="KW-0472">Membrane</keyword>
<evidence type="ECO:0000313" key="11">
    <source>
        <dbReference type="EMBL" id="CAE6513533.1"/>
    </source>
</evidence>
<evidence type="ECO:0000256" key="8">
    <source>
        <dbReference type="SAM" id="MobiDB-lite"/>
    </source>
</evidence>
<feature type="transmembrane region" description="Helical" evidence="9">
    <location>
        <begin position="1222"/>
        <end position="1241"/>
    </location>
</feature>
<gene>
    <name evidence="11" type="ORF">RDB_LOCUS134446</name>
</gene>
<evidence type="ECO:0000259" key="10">
    <source>
        <dbReference type="Pfam" id="PF07779"/>
    </source>
</evidence>
<dbReference type="GO" id="GO:0005975">
    <property type="term" value="P:carbohydrate metabolic process"/>
    <property type="evidence" value="ECO:0007669"/>
    <property type="project" value="UniProtKB-ARBA"/>
</dbReference>
<dbReference type="Pfam" id="PF07779">
    <property type="entry name" value="Cas1_AcylT"/>
    <property type="match status" value="1"/>
</dbReference>
<feature type="region of interest" description="Disordered" evidence="8">
    <location>
        <begin position="443"/>
        <end position="466"/>
    </location>
</feature>
<name>A0A8H3D469_9AGAM</name>
<accession>A0A8H3D469</accession>
<comment type="similarity">
    <text evidence="2">Belongs to the PC-esterase family. CASD1 subfamily.</text>
</comment>
<dbReference type="EMBL" id="CAJMWV010005610">
    <property type="protein sequence ID" value="CAE6513533.1"/>
    <property type="molecule type" value="Genomic_DNA"/>
</dbReference>
<keyword evidence="4 9" id="KW-0812">Transmembrane</keyword>
<feature type="transmembrane region" description="Helical" evidence="9">
    <location>
        <begin position="1194"/>
        <end position="1210"/>
    </location>
</feature>
<dbReference type="InterPro" id="IPR012419">
    <property type="entry name" value="Cas1_AcylTrans_dom"/>
</dbReference>
<dbReference type="PANTHER" id="PTHR13533">
    <property type="entry name" value="N-ACETYLNEURAMINATE 9-O-ACETYLTRANSFERASE"/>
    <property type="match status" value="1"/>
</dbReference>
<dbReference type="GO" id="GO:0005794">
    <property type="term" value="C:Golgi apparatus"/>
    <property type="evidence" value="ECO:0007669"/>
    <property type="project" value="UniProtKB-ARBA"/>
</dbReference>
<dbReference type="Proteomes" id="UP000663831">
    <property type="component" value="Unassembled WGS sequence"/>
</dbReference>
<feature type="region of interest" description="Disordered" evidence="8">
    <location>
        <begin position="182"/>
        <end position="272"/>
    </location>
</feature>
<feature type="transmembrane region" description="Helical" evidence="9">
    <location>
        <begin position="997"/>
        <end position="1015"/>
    </location>
</feature>
<evidence type="ECO:0000256" key="4">
    <source>
        <dbReference type="ARBA" id="ARBA00022692"/>
    </source>
</evidence>
<keyword evidence="3" id="KW-0808">Transferase</keyword>
<comment type="subcellular location">
    <subcellularLocation>
        <location evidence="1">Membrane</location>
        <topology evidence="1">Multi-pass membrane protein</topology>
    </subcellularLocation>
</comment>
<feature type="transmembrane region" description="Helical" evidence="9">
    <location>
        <begin position="1112"/>
        <end position="1134"/>
    </location>
</feature>
<evidence type="ECO:0000313" key="12">
    <source>
        <dbReference type="Proteomes" id="UP000663831"/>
    </source>
</evidence>
<evidence type="ECO:0000256" key="9">
    <source>
        <dbReference type="SAM" id="Phobius"/>
    </source>
</evidence>
<reference evidence="11" key="1">
    <citation type="submission" date="2021-01" db="EMBL/GenBank/DDBJ databases">
        <authorList>
            <person name="Kaushik A."/>
        </authorList>
    </citation>
    <scope>NUCLEOTIDE SEQUENCE</scope>
    <source>
        <strain evidence="11">AG3-1AP</strain>
    </source>
</reference>
<evidence type="ECO:0000256" key="3">
    <source>
        <dbReference type="ARBA" id="ARBA00022679"/>
    </source>
</evidence>
<feature type="domain" description="Cas1p 10 TM acyl transferase" evidence="10">
    <location>
        <begin position="914"/>
        <end position="1266"/>
    </location>
</feature>